<dbReference type="HOGENOM" id="CLU_2066926_0_0_1"/>
<reference evidence="2 3" key="1">
    <citation type="submission" date="2013-02" db="EMBL/GenBank/DDBJ databases">
        <title>Genome sequence of Candida maltosa Xu316, a potential industrial strain for xylitol and ethanol production.</title>
        <authorList>
            <person name="Yu J."/>
            <person name="Wang Q."/>
            <person name="Geng X."/>
            <person name="Bao W."/>
            <person name="He P."/>
            <person name="Cai J."/>
        </authorList>
    </citation>
    <scope>NUCLEOTIDE SEQUENCE [LARGE SCALE GENOMIC DNA]</scope>
    <source>
        <strain evidence="3">Xu316</strain>
    </source>
</reference>
<feature type="region of interest" description="Disordered" evidence="1">
    <location>
        <begin position="1"/>
        <end position="26"/>
    </location>
</feature>
<keyword evidence="3" id="KW-1185">Reference proteome</keyword>
<organism evidence="2 3">
    <name type="scientific">Candida maltosa (strain Xu316)</name>
    <name type="common">Yeast</name>
    <dbReference type="NCBI Taxonomy" id="1245528"/>
    <lineage>
        <taxon>Eukaryota</taxon>
        <taxon>Fungi</taxon>
        <taxon>Dikarya</taxon>
        <taxon>Ascomycota</taxon>
        <taxon>Saccharomycotina</taxon>
        <taxon>Pichiomycetes</taxon>
        <taxon>Debaryomycetaceae</taxon>
        <taxon>Candida/Lodderomyces clade</taxon>
        <taxon>Candida</taxon>
    </lineage>
</organism>
<feature type="non-terminal residue" evidence="2">
    <location>
        <position position="119"/>
    </location>
</feature>
<dbReference type="SUPFAM" id="SSF46689">
    <property type="entry name" value="Homeodomain-like"/>
    <property type="match status" value="1"/>
</dbReference>
<feature type="non-terminal residue" evidence="2">
    <location>
        <position position="1"/>
    </location>
</feature>
<dbReference type="Gene3D" id="1.10.10.10">
    <property type="entry name" value="Winged helix-like DNA-binding domain superfamily/Winged helix DNA-binding domain"/>
    <property type="match status" value="1"/>
</dbReference>
<evidence type="ECO:0000256" key="1">
    <source>
        <dbReference type="SAM" id="MobiDB-lite"/>
    </source>
</evidence>
<dbReference type="AlphaFoldDB" id="M3K8C0"/>
<proteinExistence type="predicted"/>
<comment type="caution">
    <text evidence="2">The sequence shown here is derived from an EMBL/GenBank/DDBJ whole genome shotgun (WGS) entry which is preliminary data.</text>
</comment>
<evidence type="ECO:0000313" key="2">
    <source>
        <dbReference type="EMBL" id="EMG51084.1"/>
    </source>
</evidence>
<name>M3K8C0_CANMX</name>
<gene>
    <name evidence="2" type="ORF">G210_1693</name>
</gene>
<dbReference type="EMBL" id="AOGT01000013">
    <property type="protein sequence ID" value="EMG51084.1"/>
    <property type="molecule type" value="Genomic_DNA"/>
</dbReference>
<dbReference type="InterPro" id="IPR036388">
    <property type="entry name" value="WH-like_DNA-bd_sf"/>
</dbReference>
<sequence>SSSTTSTATKPRKSKELPNGKRGQLVGMNIGGMKPAQISKETGVHVKTVRNTLKMASVREDHKSLRRTGRPKKRDEKTINAILSILSEKPEITKQELLFEIFKVINLPEEEFDDDDQKK</sequence>
<dbReference type="InterPro" id="IPR009057">
    <property type="entry name" value="Homeodomain-like_sf"/>
</dbReference>
<protein>
    <submittedName>
        <fullName evidence="2">Uncharacterized protein</fullName>
    </submittedName>
</protein>
<evidence type="ECO:0000313" key="3">
    <source>
        <dbReference type="Proteomes" id="UP000011777"/>
    </source>
</evidence>
<accession>M3K8C0</accession>
<dbReference type="Proteomes" id="UP000011777">
    <property type="component" value="Unassembled WGS sequence"/>
</dbReference>